<feature type="transmembrane region" description="Helical" evidence="6">
    <location>
        <begin position="56"/>
        <end position="77"/>
    </location>
</feature>
<keyword evidence="4 6" id="KW-1133">Transmembrane helix</keyword>
<keyword evidence="2" id="KW-1003">Cell membrane</keyword>
<feature type="domain" description="Major facilitator superfamily (MFS) profile" evidence="7">
    <location>
        <begin position="18"/>
        <end position="407"/>
    </location>
</feature>
<feature type="transmembrane region" description="Helical" evidence="6">
    <location>
        <begin position="174"/>
        <end position="192"/>
    </location>
</feature>
<dbReference type="PANTHER" id="PTHR43124">
    <property type="entry name" value="PURINE EFFLUX PUMP PBUE"/>
    <property type="match status" value="1"/>
</dbReference>
<feature type="transmembrane region" description="Helical" evidence="6">
    <location>
        <begin position="148"/>
        <end position="168"/>
    </location>
</feature>
<dbReference type="RefSeq" id="WP_110310195.1">
    <property type="nucleotide sequence ID" value="NZ_QICL01000007.1"/>
</dbReference>
<dbReference type="GO" id="GO:0005886">
    <property type="term" value="C:plasma membrane"/>
    <property type="evidence" value="ECO:0007669"/>
    <property type="project" value="UniProtKB-SubCell"/>
</dbReference>
<dbReference type="InterPro" id="IPR020846">
    <property type="entry name" value="MFS_dom"/>
</dbReference>
<dbReference type="EMBL" id="QICL01000007">
    <property type="protein sequence ID" value="PXV65466.1"/>
    <property type="molecule type" value="Genomic_DNA"/>
</dbReference>
<feature type="transmembrane region" description="Helical" evidence="6">
    <location>
        <begin position="381"/>
        <end position="400"/>
    </location>
</feature>
<keyword evidence="5 6" id="KW-0472">Membrane</keyword>
<feature type="transmembrane region" description="Helical" evidence="6">
    <location>
        <begin position="345"/>
        <end position="369"/>
    </location>
</feature>
<evidence type="ECO:0000256" key="6">
    <source>
        <dbReference type="SAM" id="Phobius"/>
    </source>
</evidence>
<keyword evidence="3 6" id="KW-0812">Transmembrane</keyword>
<dbReference type="Gene3D" id="1.20.1250.20">
    <property type="entry name" value="MFS general substrate transporter like domains"/>
    <property type="match status" value="1"/>
</dbReference>
<dbReference type="InterPro" id="IPR036259">
    <property type="entry name" value="MFS_trans_sf"/>
</dbReference>
<evidence type="ECO:0000313" key="8">
    <source>
        <dbReference type="EMBL" id="PXV65466.1"/>
    </source>
</evidence>
<comment type="caution">
    <text evidence="8">The sequence shown here is derived from an EMBL/GenBank/DDBJ whole genome shotgun (WGS) entry which is preliminary data.</text>
</comment>
<dbReference type="PROSITE" id="PS50850">
    <property type="entry name" value="MFS"/>
    <property type="match status" value="1"/>
</dbReference>
<feature type="transmembrane region" description="Helical" evidence="6">
    <location>
        <begin position="284"/>
        <end position="301"/>
    </location>
</feature>
<dbReference type="CDD" id="cd17324">
    <property type="entry name" value="MFS_NepI_like"/>
    <property type="match status" value="1"/>
</dbReference>
<reference evidence="8 9" key="1">
    <citation type="submission" date="2018-03" db="EMBL/GenBank/DDBJ databases">
        <title>Genomic Encyclopedia of Archaeal and Bacterial Type Strains, Phase II (KMG-II): from individual species to whole genera.</title>
        <authorList>
            <person name="Goeker M."/>
        </authorList>
    </citation>
    <scope>NUCLEOTIDE SEQUENCE [LARGE SCALE GENOMIC DNA]</scope>
    <source>
        <strain evidence="8 9">DSM 100214</strain>
    </source>
</reference>
<dbReference type="Pfam" id="PF07690">
    <property type="entry name" value="MFS_1"/>
    <property type="match status" value="1"/>
</dbReference>
<gene>
    <name evidence="8" type="ORF">CLV62_10758</name>
</gene>
<evidence type="ECO:0000259" key="7">
    <source>
        <dbReference type="PROSITE" id="PS50850"/>
    </source>
</evidence>
<dbReference type="InterPro" id="IPR011701">
    <property type="entry name" value="MFS"/>
</dbReference>
<dbReference type="InterPro" id="IPR050189">
    <property type="entry name" value="MFS_Efflux_Transporters"/>
</dbReference>
<dbReference type="PANTHER" id="PTHR43124:SF3">
    <property type="entry name" value="CHLORAMPHENICOL EFFLUX PUMP RV0191"/>
    <property type="match status" value="1"/>
</dbReference>
<dbReference type="AlphaFoldDB" id="A0A2V3PS38"/>
<feature type="transmembrane region" description="Helical" evidence="6">
    <location>
        <begin position="307"/>
        <end position="324"/>
    </location>
</feature>
<dbReference type="GO" id="GO:0022857">
    <property type="term" value="F:transmembrane transporter activity"/>
    <property type="evidence" value="ECO:0007669"/>
    <property type="project" value="InterPro"/>
</dbReference>
<dbReference type="SUPFAM" id="SSF103473">
    <property type="entry name" value="MFS general substrate transporter"/>
    <property type="match status" value="1"/>
</dbReference>
<sequence length="413" mass="45337">MEQQKTEMPEFSSYQIFVVILLAFLQFTIIIDFAIISPLGDMLMKTLNIEPSQFGLLVSCYAFCAGISGLLATGFADRFDRKKFLLFFYCGFVIGTFLCGLASTYEMLLVARSVTGLFGGVIGSISLAIVSDLFALNQRGRVMGYIQMAFAGSQILGIPVGLFLANHWGWNSTFLMIAVVATIVSPIILFKLKPITEHLKLQTAETALIRFWNVLSNSNYLIGFVLIMLISIGGSMLMPFSSAFLINNVGVTQEQLPLVFMFTGMATMIIMPVVGKLSDKIDKFKLFFIGSVISITITILYTNLTPIPLYLLIIVNICMFVGISSRMVPASSLNTSVPNIKDRGAYMSLCSSLQQMSNGIAAMLAGFIVVQATPESPLHNYNILGYIVAALSVVCIFLIYKINERAKQKNSSL</sequence>
<keyword evidence="9" id="KW-1185">Reference proteome</keyword>
<dbReference type="Proteomes" id="UP000247973">
    <property type="component" value="Unassembled WGS sequence"/>
</dbReference>
<evidence type="ECO:0000256" key="3">
    <source>
        <dbReference type="ARBA" id="ARBA00022692"/>
    </source>
</evidence>
<dbReference type="OrthoDB" id="3225787at2"/>
<evidence type="ECO:0000256" key="4">
    <source>
        <dbReference type="ARBA" id="ARBA00022989"/>
    </source>
</evidence>
<feature type="transmembrane region" description="Helical" evidence="6">
    <location>
        <begin position="258"/>
        <end position="277"/>
    </location>
</feature>
<feature type="transmembrane region" description="Helical" evidence="6">
    <location>
        <begin position="220"/>
        <end position="246"/>
    </location>
</feature>
<feature type="transmembrane region" description="Helical" evidence="6">
    <location>
        <begin position="84"/>
        <end position="105"/>
    </location>
</feature>
<evidence type="ECO:0000256" key="2">
    <source>
        <dbReference type="ARBA" id="ARBA00022475"/>
    </source>
</evidence>
<feature type="transmembrane region" description="Helical" evidence="6">
    <location>
        <begin position="117"/>
        <end position="136"/>
    </location>
</feature>
<evidence type="ECO:0000313" key="9">
    <source>
        <dbReference type="Proteomes" id="UP000247973"/>
    </source>
</evidence>
<evidence type="ECO:0000256" key="1">
    <source>
        <dbReference type="ARBA" id="ARBA00004651"/>
    </source>
</evidence>
<name>A0A2V3PS38_9BACT</name>
<feature type="transmembrane region" description="Helical" evidence="6">
    <location>
        <begin position="12"/>
        <end position="36"/>
    </location>
</feature>
<evidence type="ECO:0000256" key="5">
    <source>
        <dbReference type="ARBA" id="ARBA00023136"/>
    </source>
</evidence>
<organism evidence="8 9">
    <name type="scientific">Dysgonomonas alginatilytica</name>
    <dbReference type="NCBI Taxonomy" id="1605892"/>
    <lineage>
        <taxon>Bacteria</taxon>
        <taxon>Pseudomonadati</taxon>
        <taxon>Bacteroidota</taxon>
        <taxon>Bacteroidia</taxon>
        <taxon>Bacteroidales</taxon>
        <taxon>Dysgonomonadaceae</taxon>
        <taxon>Dysgonomonas</taxon>
    </lineage>
</organism>
<proteinExistence type="predicted"/>
<protein>
    <submittedName>
        <fullName evidence="8">Putative MFS family arabinose efflux permease</fullName>
    </submittedName>
</protein>
<accession>A0A2V3PS38</accession>
<comment type="subcellular location">
    <subcellularLocation>
        <location evidence="1">Cell membrane</location>
        <topology evidence="1">Multi-pass membrane protein</topology>
    </subcellularLocation>
</comment>